<evidence type="ECO:0000256" key="2">
    <source>
        <dbReference type="ARBA" id="ARBA00022475"/>
    </source>
</evidence>
<evidence type="ECO:0000256" key="1">
    <source>
        <dbReference type="ARBA" id="ARBA00004651"/>
    </source>
</evidence>
<evidence type="ECO:0000256" key="6">
    <source>
        <dbReference type="SAM" id="Phobius"/>
    </source>
</evidence>
<evidence type="ECO:0000313" key="7">
    <source>
        <dbReference type="EMBL" id="MDR7275526.1"/>
    </source>
</evidence>
<organism evidence="7 8">
    <name type="scientific">Catenuloplanes atrovinosus</name>
    <dbReference type="NCBI Taxonomy" id="137266"/>
    <lineage>
        <taxon>Bacteria</taxon>
        <taxon>Bacillati</taxon>
        <taxon>Actinomycetota</taxon>
        <taxon>Actinomycetes</taxon>
        <taxon>Micromonosporales</taxon>
        <taxon>Micromonosporaceae</taxon>
        <taxon>Catenuloplanes</taxon>
    </lineage>
</organism>
<dbReference type="GO" id="GO:0005886">
    <property type="term" value="C:plasma membrane"/>
    <property type="evidence" value="ECO:0007669"/>
    <property type="project" value="UniProtKB-SubCell"/>
</dbReference>
<keyword evidence="2" id="KW-1003">Cell membrane</keyword>
<dbReference type="InterPro" id="IPR019108">
    <property type="entry name" value="Caa3_assmbl_CtaG-rel"/>
</dbReference>
<dbReference type="Pfam" id="PF09678">
    <property type="entry name" value="Caa3_CtaG"/>
    <property type="match status" value="1"/>
</dbReference>
<gene>
    <name evidence="7" type="ORF">J2S41_002304</name>
</gene>
<feature type="transmembrane region" description="Helical" evidence="6">
    <location>
        <begin position="168"/>
        <end position="190"/>
    </location>
</feature>
<dbReference type="RefSeq" id="WP_310366586.1">
    <property type="nucleotide sequence ID" value="NZ_JAVDYB010000001.1"/>
</dbReference>
<feature type="transmembrane region" description="Helical" evidence="6">
    <location>
        <begin position="135"/>
        <end position="156"/>
    </location>
</feature>
<evidence type="ECO:0000313" key="8">
    <source>
        <dbReference type="Proteomes" id="UP001183643"/>
    </source>
</evidence>
<evidence type="ECO:0000256" key="5">
    <source>
        <dbReference type="ARBA" id="ARBA00023136"/>
    </source>
</evidence>
<feature type="transmembrane region" description="Helical" evidence="6">
    <location>
        <begin position="210"/>
        <end position="229"/>
    </location>
</feature>
<comment type="caution">
    <text evidence="7">The sequence shown here is derived from an EMBL/GenBank/DDBJ whole genome shotgun (WGS) entry which is preliminary data.</text>
</comment>
<feature type="transmembrane region" description="Helical" evidence="6">
    <location>
        <begin position="102"/>
        <end position="123"/>
    </location>
</feature>
<dbReference type="AlphaFoldDB" id="A0AAE3YPJ3"/>
<keyword evidence="8" id="KW-1185">Reference proteome</keyword>
<accession>A0AAE3YPJ3</accession>
<reference evidence="7" key="1">
    <citation type="submission" date="2023-07" db="EMBL/GenBank/DDBJ databases">
        <title>Sequencing the genomes of 1000 actinobacteria strains.</title>
        <authorList>
            <person name="Klenk H.-P."/>
        </authorList>
    </citation>
    <scope>NUCLEOTIDE SEQUENCE</scope>
    <source>
        <strain evidence="7">DSM 44707</strain>
    </source>
</reference>
<sequence>MPELLAVALAGGYLWAVSAVARRGRPWPLGRTLAWCAGALAAGLGPHLRTPGEFTAHMAGHLLLGMVAPLLLVAGAPITLLLRALPAARARALSRLLRSAPVRALTHPVTAALLNAGGLWLLYATPLYAASAHPGWPHAAVHVHVLAAGYLFTAALIGPDPAPHRPSFGVRAAALAGFLGAHAVLAKWLYAHPPPGVGAADAEAAAYLMYYGGELIDLVLIVLFCRAWYAAAAPGQRTRITTRLRGSAGMRRSEISRSWGGTS</sequence>
<dbReference type="EMBL" id="JAVDYB010000001">
    <property type="protein sequence ID" value="MDR7275526.1"/>
    <property type="molecule type" value="Genomic_DNA"/>
</dbReference>
<proteinExistence type="predicted"/>
<comment type="subcellular location">
    <subcellularLocation>
        <location evidence="1">Cell membrane</location>
        <topology evidence="1">Multi-pass membrane protein</topology>
    </subcellularLocation>
</comment>
<protein>
    <submittedName>
        <fullName evidence="7">Membrane protein</fullName>
    </submittedName>
</protein>
<name>A0AAE3YPJ3_9ACTN</name>
<keyword evidence="5 6" id="KW-0472">Membrane</keyword>
<dbReference type="Proteomes" id="UP001183643">
    <property type="component" value="Unassembled WGS sequence"/>
</dbReference>
<evidence type="ECO:0000256" key="3">
    <source>
        <dbReference type="ARBA" id="ARBA00022692"/>
    </source>
</evidence>
<keyword evidence="4 6" id="KW-1133">Transmembrane helix</keyword>
<keyword evidence="3 6" id="KW-0812">Transmembrane</keyword>
<feature type="transmembrane region" description="Helical" evidence="6">
    <location>
        <begin position="58"/>
        <end position="82"/>
    </location>
</feature>
<evidence type="ECO:0000256" key="4">
    <source>
        <dbReference type="ARBA" id="ARBA00022989"/>
    </source>
</evidence>